<reference evidence="2" key="5">
    <citation type="journal article" date="2021" name="G3 (Bethesda)">
        <title>Aegilops tauschii genome assembly Aet v5.0 features greater sequence contiguity and improved annotation.</title>
        <authorList>
            <person name="Wang L."/>
            <person name="Zhu T."/>
            <person name="Rodriguez J.C."/>
            <person name="Deal K.R."/>
            <person name="Dubcovsky J."/>
            <person name="McGuire P.E."/>
            <person name="Lux T."/>
            <person name="Spannagl M."/>
            <person name="Mayer K.F.X."/>
            <person name="Baldrich P."/>
            <person name="Meyers B.C."/>
            <person name="Huo N."/>
            <person name="Gu Y.Q."/>
            <person name="Zhou H."/>
            <person name="Devos K.M."/>
            <person name="Bennetzen J.L."/>
            <person name="Unver T."/>
            <person name="Budak H."/>
            <person name="Gulick P.J."/>
            <person name="Galiba G."/>
            <person name="Kalapos B."/>
            <person name="Nelson D.R."/>
            <person name="Li P."/>
            <person name="You F.M."/>
            <person name="Luo M.C."/>
            <person name="Dvorak J."/>
        </authorList>
    </citation>
    <scope>NUCLEOTIDE SEQUENCE [LARGE SCALE GENOMIC DNA]</scope>
    <source>
        <strain evidence="2">cv. AL8/78</strain>
    </source>
</reference>
<dbReference type="KEGG" id="ats:109750575"/>
<keyword evidence="3" id="KW-1185">Reference proteome</keyword>
<dbReference type="AlphaFoldDB" id="A0A453DM19"/>
<dbReference type="RefSeq" id="XP_020165125.1">
    <property type="nucleotide sequence ID" value="XM_020309536.1"/>
</dbReference>
<evidence type="ECO:0000313" key="3">
    <source>
        <dbReference type="Proteomes" id="UP000015105"/>
    </source>
</evidence>
<proteinExistence type="predicted"/>
<reference evidence="2" key="3">
    <citation type="journal article" date="2017" name="Nature">
        <title>Genome sequence of the progenitor of the wheat D genome Aegilops tauschii.</title>
        <authorList>
            <person name="Luo M.C."/>
            <person name="Gu Y.Q."/>
            <person name="Puiu D."/>
            <person name="Wang H."/>
            <person name="Twardziok S.O."/>
            <person name="Deal K.R."/>
            <person name="Huo N."/>
            <person name="Zhu T."/>
            <person name="Wang L."/>
            <person name="Wang Y."/>
            <person name="McGuire P.E."/>
            <person name="Liu S."/>
            <person name="Long H."/>
            <person name="Ramasamy R.K."/>
            <person name="Rodriguez J.C."/>
            <person name="Van S.L."/>
            <person name="Yuan L."/>
            <person name="Wang Z."/>
            <person name="Xia Z."/>
            <person name="Xiao L."/>
            <person name="Anderson O.D."/>
            <person name="Ouyang S."/>
            <person name="Liang Y."/>
            <person name="Zimin A.V."/>
            <person name="Pertea G."/>
            <person name="Qi P."/>
            <person name="Bennetzen J.L."/>
            <person name="Dai X."/>
            <person name="Dawson M.W."/>
            <person name="Muller H.G."/>
            <person name="Kugler K."/>
            <person name="Rivarola-Duarte L."/>
            <person name="Spannagl M."/>
            <person name="Mayer K.F.X."/>
            <person name="Lu F.H."/>
            <person name="Bevan M.W."/>
            <person name="Leroy P."/>
            <person name="Li P."/>
            <person name="You F.M."/>
            <person name="Sun Q."/>
            <person name="Liu Z."/>
            <person name="Lyons E."/>
            <person name="Wicker T."/>
            <person name="Salzberg S.L."/>
            <person name="Devos K.M."/>
            <person name="Dvorak J."/>
        </authorList>
    </citation>
    <scope>NUCLEOTIDE SEQUENCE [LARGE SCALE GENOMIC DNA]</scope>
    <source>
        <strain evidence="2">cv. AL8/78</strain>
    </source>
</reference>
<sequence length="388" mass="42339">MPRDRAEAAAAGGVAGLPPDMLANIRDRLGLLDRLAFAAAFRMPEVPCLVLPGDTPETATVFSLAHRRSAVMRAPGPDHLFLGSSFSRGWLVTADAFARLHLVNPVTGEQRALPAIETIPCVDAQGGGSVFSFEEKPFIRAPPPYPDGFAAMTPGSMRRYFYRKVVLSDSAAIAMLITDLRYGAVAFATAESRVWRLVPSRYGIAKAGTKCARWPRPPSRNSIEDAVHHEGMFYSITYSGELEAWEQDADSTGVFTSVVVAPEQPWCDHSKYLVTAPGGRLMVVLKQSDKITHRLTFKVQVLDAGAKQWKEVDDIGNAALFVGVNGSLWVSTREHPEFKAADDMSLYYPDNQHGAGVFSLKDGREEKVVGLGPHRNKPAAAWFTLCIP</sequence>
<dbReference type="OMA" id="AVHHEGM"/>
<reference evidence="2" key="4">
    <citation type="submission" date="2019-03" db="UniProtKB">
        <authorList>
            <consortium name="EnsemblPlants"/>
        </authorList>
    </citation>
    <scope>IDENTIFICATION</scope>
</reference>
<reference evidence="3" key="1">
    <citation type="journal article" date="2014" name="Science">
        <title>Ancient hybridizations among the ancestral genomes of bread wheat.</title>
        <authorList>
            <consortium name="International Wheat Genome Sequencing Consortium,"/>
            <person name="Marcussen T."/>
            <person name="Sandve S.R."/>
            <person name="Heier L."/>
            <person name="Spannagl M."/>
            <person name="Pfeifer M."/>
            <person name="Jakobsen K.S."/>
            <person name="Wulff B.B."/>
            <person name="Steuernagel B."/>
            <person name="Mayer K.F."/>
            <person name="Olsen O.A."/>
        </authorList>
    </citation>
    <scope>NUCLEOTIDE SEQUENCE [LARGE SCALE GENOMIC DNA]</scope>
    <source>
        <strain evidence="3">cv. AL8/78</strain>
    </source>
</reference>
<dbReference type="PANTHER" id="PTHR45560">
    <property type="entry name" value="OS04G0163150 PROTEIN-RELATED"/>
    <property type="match status" value="1"/>
</dbReference>
<accession>A0A453DM19</accession>
<dbReference type="InterPro" id="IPR005174">
    <property type="entry name" value="KIB1-4_b-propeller"/>
</dbReference>
<dbReference type="EnsemblPlants" id="AET2Gv21303000.1">
    <property type="protein sequence ID" value="AET2Gv21303000.1"/>
    <property type="gene ID" value="AET2Gv21303000"/>
</dbReference>
<dbReference type="Proteomes" id="UP000015105">
    <property type="component" value="Chromosome 2D"/>
</dbReference>
<evidence type="ECO:0000259" key="1">
    <source>
        <dbReference type="Pfam" id="PF03478"/>
    </source>
</evidence>
<dbReference type="Pfam" id="PF03478">
    <property type="entry name" value="Beta-prop_KIB1-4"/>
    <property type="match status" value="1"/>
</dbReference>
<evidence type="ECO:0000313" key="2">
    <source>
        <dbReference type="EnsemblPlants" id="AET2Gv21303000.1"/>
    </source>
</evidence>
<dbReference type="STRING" id="200361.A0A453DM19"/>
<dbReference type="OrthoDB" id="1366812at2759"/>
<dbReference type="GeneID" id="109750575"/>
<protein>
    <recommendedName>
        <fullName evidence="1">KIB1-4 beta-propeller domain-containing protein</fullName>
    </recommendedName>
</protein>
<name>A0A453DM19_AEGTS</name>
<reference evidence="3" key="2">
    <citation type="journal article" date="2017" name="Nat. Plants">
        <title>The Aegilops tauschii genome reveals multiple impacts of transposons.</title>
        <authorList>
            <person name="Zhao G."/>
            <person name="Zou C."/>
            <person name="Li K."/>
            <person name="Wang K."/>
            <person name="Li T."/>
            <person name="Gao L."/>
            <person name="Zhang X."/>
            <person name="Wang H."/>
            <person name="Yang Z."/>
            <person name="Liu X."/>
            <person name="Jiang W."/>
            <person name="Mao L."/>
            <person name="Kong X."/>
            <person name="Jiao Y."/>
            <person name="Jia J."/>
        </authorList>
    </citation>
    <scope>NUCLEOTIDE SEQUENCE [LARGE SCALE GENOMIC DNA]</scope>
    <source>
        <strain evidence="3">cv. AL8/78</strain>
    </source>
</reference>
<feature type="domain" description="KIB1-4 beta-propeller" evidence="1">
    <location>
        <begin position="62"/>
        <end position="359"/>
    </location>
</feature>
<dbReference type="PANTHER" id="PTHR45560:SF6">
    <property type="entry name" value="DUF295 DOMAIN-CONTAINING PROTEIN"/>
    <property type="match status" value="1"/>
</dbReference>
<dbReference type="Gramene" id="AET2Gv21303000.1">
    <property type="protein sequence ID" value="AET2Gv21303000.1"/>
    <property type="gene ID" value="AET2Gv21303000"/>
</dbReference>
<organism evidence="2 3">
    <name type="scientific">Aegilops tauschii subsp. strangulata</name>
    <name type="common">Goatgrass</name>
    <dbReference type="NCBI Taxonomy" id="200361"/>
    <lineage>
        <taxon>Eukaryota</taxon>
        <taxon>Viridiplantae</taxon>
        <taxon>Streptophyta</taxon>
        <taxon>Embryophyta</taxon>
        <taxon>Tracheophyta</taxon>
        <taxon>Spermatophyta</taxon>
        <taxon>Magnoliopsida</taxon>
        <taxon>Liliopsida</taxon>
        <taxon>Poales</taxon>
        <taxon>Poaceae</taxon>
        <taxon>BOP clade</taxon>
        <taxon>Pooideae</taxon>
        <taxon>Triticodae</taxon>
        <taxon>Triticeae</taxon>
        <taxon>Triticinae</taxon>
        <taxon>Aegilops</taxon>
    </lineage>
</organism>